<dbReference type="InterPro" id="IPR006379">
    <property type="entry name" value="HAD-SF_hydro_IIB"/>
</dbReference>
<dbReference type="GO" id="GO:0000287">
    <property type="term" value="F:magnesium ion binding"/>
    <property type="evidence" value="ECO:0007669"/>
    <property type="project" value="TreeGrafter"/>
</dbReference>
<dbReference type="GO" id="GO:0005829">
    <property type="term" value="C:cytosol"/>
    <property type="evidence" value="ECO:0007669"/>
    <property type="project" value="TreeGrafter"/>
</dbReference>
<dbReference type="GO" id="GO:0016791">
    <property type="term" value="F:phosphatase activity"/>
    <property type="evidence" value="ECO:0007669"/>
    <property type="project" value="TreeGrafter"/>
</dbReference>
<dbReference type="SUPFAM" id="SSF56784">
    <property type="entry name" value="HAD-like"/>
    <property type="match status" value="1"/>
</dbReference>
<dbReference type="Pfam" id="PF08282">
    <property type="entry name" value="Hydrolase_3"/>
    <property type="match status" value="1"/>
</dbReference>
<dbReference type="AlphaFoldDB" id="A0A0R2FQU3"/>
<proteinExistence type="predicted"/>
<accession>A0A0R2FQU3</accession>
<keyword evidence="1" id="KW-0378">Hydrolase</keyword>
<dbReference type="InterPro" id="IPR023214">
    <property type="entry name" value="HAD_sf"/>
</dbReference>
<gene>
    <name evidence="1" type="ORF">FD14_GL000692</name>
</gene>
<evidence type="ECO:0000313" key="2">
    <source>
        <dbReference type="Proteomes" id="UP000051442"/>
    </source>
</evidence>
<dbReference type="Gene3D" id="3.40.50.1000">
    <property type="entry name" value="HAD superfamily/HAD-like"/>
    <property type="match status" value="1"/>
</dbReference>
<dbReference type="Gene3D" id="3.30.1240.10">
    <property type="match status" value="1"/>
</dbReference>
<dbReference type="OrthoDB" id="9814970at2"/>
<evidence type="ECO:0000313" key="1">
    <source>
        <dbReference type="EMBL" id="KRN27053.1"/>
    </source>
</evidence>
<keyword evidence="2" id="KW-1185">Reference proteome</keyword>
<organism evidence="1 2">
    <name type="scientific">Secundilactobacillus similis DSM 23365 = JCM 2765</name>
    <dbReference type="NCBI Taxonomy" id="1423804"/>
    <lineage>
        <taxon>Bacteria</taxon>
        <taxon>Bacillati</taxon>
        <taxon>Bacillota</taxon>
        <taxon>Bacilli</taxon>
        <taxon>Lactobacillales</taxon>
        <taxon>Lactobacillaceae</taxon>
        <taxon>Secundilactobacillus</taxon>
    </lineage>
</organism>
<sequence>MIKLVAVDMDGTFLRDDRTYDKDRFLRLFRVMQEKHIRFVAASGSQYQRLRYKFAEVADEIDFISQNGAIVHSGSELKQITPISDDQVHSVLNLLHQRFGGNDINQEVVAGLNGTYVGTDISPEALKVVKYYYRPVVSVPSLAKLVGHSVTDQFTKIAINFADHVDFQAASSALSRALPEALSTETSGFNTELIGSSKANKRSGIRALQEAYQIADDEVMTFGDNGNDLSMLTLTPHSYAMKNAAANIQQAAGHVTTVDNNHDGVLETLAEAL</sequence>
<dbReference type="STRING" id="1423804.FD14_GL000692"/>
<dbReference type="PANTHER" id="PTHR10000:SF53">
    <property type="entry name" value="5-AMINO-6-(5-PHOSPHO-D-RIBITYLAMINO)URACIL PHOSPHATASE YBJI-RELATED"/>
    <property type="match status" value="1"/>
</dbReference>
<dbReference type="NCBIfam" id="TIGR01484">
    <property type="entry name" value="HAD-SF-IIB"/>
    <property type="match status" value="1"/>
</dbReference>
<reference evidence="1 2" key="1">
    <citation type="journal article" date="2015" name="Genome Announc.">
        <title>Expanding the biotechnology potential of lactobacilli through comparative genomics of 213 strains and associated genera.</title>
        <authorList>
            <person name="Sun Z."/>
            <person name="Harris H.M."/>
            <person name="McCann A."/>
            <person name="Guo C."/>
            <person name="Argimon S."/>
            <person name="Zhang W."/>
            <person name="Yang X."/>
            <person name="Jeffery I.B."/>
            <person name="Cooney J.C."/>
            <person name="Kagawa T.F."/>
            <person name="Liu W."/>
            <person name="Song Y."/>
            <person name="Salvetti E."/>
            <person name="Wrobel A."/>
            <person name="Rasinkangas P."/>
            <person name="Parkhill J."/>
            <person name="Rea M.C."/>
            <person name="O'Sullivan O."/>
            <person name="Ritari J."/>
            <person name="Douillard F.P."/>
            <person name="Paul Ross R."/>
            <person name="Yang R."/>
            <person name="Briner A.E."/>
            <person name="Felis G.E."/>
            <person name="de Vos W.M."/>
            <person name="Barrangou R."/>
            <person name="Klaenhammer T.R."/>
            <person name="Caufield P.W."/>
            <person name="Cui Y."/>
            <person name="Zhang H."/>
            <person name="O'Toole P.W."/>
        </authorList>
    </citation>
    <scope>NUCLEOTIDE SEQUENCE [LARGE SCALE GENOMIC DNA]</scope>
    <source>
        <strain evidence="1 2">DSM 23365</strain>
    </source>
</reference>
<dbReference type="RefSeq" id="WP_057151545.1">
    <property type="nucleotide sequence ID" value="NZ_AYZM01000001.1"/>
</dbReference>
<dbReference type="InterPro" id="IPR036412">
    <property type="entry name" value="HAD-like_sf"/>
</dbReference>
<name>A0A0R2FQU3_9LACO</name>
<dbReference type="Proteomes" id="UP000051442">
    <property type="component" value="Unassembled WGS sequence"/>
</dbReference>
<protein>
    <submittedName>
        <fullName evidence="1">Cof-like hydrolase</fullName>
    </submittedName>
</protein>
<dbReference type="PANTHER" id="PTHR10000">
    <property type="entry name" value="PHOSPHOSERINE PHOSPHATASE"/>
    <property type="match status" value="1"/>
</dbReference>
<comment type="caution">
    <text evidence="1">The sequence shown here is derived from an EMBL/GenBank/DDBJ whole genome shotgun (WGS) entry which is preliminary data.</text>
</comment>
<dbReference type="EMBL" id="AYZM01000001">
    <property type="protein sequence ID" value="KRN27053.1"/>
    <property type="molecule type" value="Genomic_DNA"/>
</dbReference>
<dbReference type="PATRIC" id="fig|1423804.4.peg.742"/>